<dbReference type="Proteomes" id="UP001057375">
    <property type="component" value="Unassembled WGS sequence"/>
</dbReference>
<sequence>MVGKNHKVAVLGGFGIGGTGSLGNNPHFTEDFAFPETGKNDLFIILDFIDIPCAFFDHVGDRALLSFLEDFLPLVKGLDVRTAGPH</sequence>
<accession>A0ABQ5KB25</accession>
<name>A0ABQ5KB25_9EUKA</name>
<evidence type="ECO:0000313" key="2">
    <source>
        <dbReference type="Proteomes" id="UP001057375"/>
    </source>
</evidence>
<gene>
    <name evidence="1" type="ORF">ADUPG1_004845</name>
</gene>
<evidence type="ECO:0000313" key="1">
    <source>
        <dbReference type="EMBL" id="GKT28096.1"/>
    </source>
</evidence>
<dbReference type="EMBL" id="BQXS01007578">
    <property type="protein sequence ID" value="GKT28096.1"/>
    <property type="molecule type" value="Genomic_DNA"/>
</dbReference>
<protein>
    <submittedName>
        <fullName evidence="1">Uncharacterized protein</fullName>
    </submittedName>
</protein>
<keyword evidence="2" id="KW-1185">Reference proteome</keyword>
<reference evidence="1" key="1">
    <citation type="submission" date="2022-03" db="EMBL/GenBank/DDBJ databases">
        <title>Draft genome sequence of Aduncisulcus paluster, a free-living microaerophilic Fornicata.</title>
        <authorList>
            <person name="Yuyama I."/>
            <person name="Kume K."/>
            <person name="Tamura T."/>
            <person name="Inagaki Y."/>
            <person name="Hashimoto T."/>
        </authorList>
    </citation>
    <scope>NUCLEOTIDE SEQUENCE</scope>
    <source>
        <strain evidence="1">NY0171</strain>
    </source>
</reference>
<proteinExistence type="predicted"/>
<organism evidence="1 2">
    <name type="scientific">Aduncisulcus paluster</name>
    <dbReference type="NCBI Taxonomy" id="2918883"/>
    <lineage>
        <taxon>Eukaryota</taxon>
        <taxon>Metamonada</taxon>
        <taxon>Carpediemonas-like organisms</taxon>
        <taxon>Aduncisulcus</taxon>
    </lineage>
</organism>
<comment type="caution">
    <text evidence="1">The sequence shown here is derived from an EMBL/GenBank/DDBJ whole genome shotgun (WGS) entry which is preliminary data.</text>
</comment>